<dbReference type="Proteomes" id="UP001152797">
    <property type="component" value="Unassembled WGS sequence"/>
</dbReference>
<keyword evidence="1" id="KW-0812">Transmembrane</keyword>
<feature type="transmembrane region" description="Helical" evidence="1">
    <location>
        <begin position="63"/>
        <end position="82"/>
    </location>
</feature>
<evidence type="ECO:0000256" key="1">
    <source>
        <dbReference type="SAM" id="Phobius"/>
    </source>
</evidence>
<keyword evidence="1" id="KW-1133">Transmembrane helix</keyword>
<comment type="caution">
    <text evidence="2">The sequence shown here is derived from an EMBL/GenBank/DDBJ whole genome shotgun (WGS) entry which is preliminary data.</text>
</comment>
<gene>
    <name evidence="2" type="ORF">C1SCF055_LOCUS43094</name>
</gene>
<protein>
    <submittedName>
        <fullName evidence="2">Uncharacterized protein</fullName>
    </submittedName>
</protein>
<evidence type="ECO:0000313" key="4">
    <source>
        <dbReference type="Proteomes" id="UP001152797"/>
    </source>
</evidence>
<sequence length="170" mass="18709">MSVTFQAAIANLKLKGLSWNRLAACASVLLGTGRMAFFTYFLLYFLIFGAASDNMYLLSKYNFVNSVSLIAFLITPLVQILIGPSQYLAIVGDVMCQCCPHSDGLPTECFAARHAAFERVVQADAFARLGSYGQAAKRIAVHGMINPPKRCIVSFPGKYWAEWDCCICSR</sequence>
<dbReference type="EMBL" id="CAMXCT030006700">
    <property type="protein sequence ID" value="CAL4805852.1"/>
    <property type="molecule type" value="Genomic_DNA"/>
</dbReference>
<reference evidence="2" key="1">
    <citation type="submission" date="2022-10" db="EMBL/GenBank/DDBJ databases">
        <authorList>
            <person name="Chen Y."/>
            <person name="Dougan E. K."/>
            <person name="Chan C."/>
            <person name="Rhodes N."/>
            <person name="Thang M."/>
        </authorList>
    </citation>
    <scope>NUCLEOTIDE SEQUENCE</scope>
</reference>
<dbReference type="AlphaFoldDB" id="A0A9P1GPC6"/>
<evidence type="ECO:0000313" key="2">
    <source>
        <dbReference type="EMBL" id="CAI4018540.1"/>
    </source>
</evidence>
<evidence type="ECO:0000313" key="3">
    <source>
        <dbReference type="EMBL" id="CAL4805852.1"/>
    </source>
</evidence>
<name>A0A9P1GPC6_9DINO</name>
<feature type="transmembrane region" description="Helical" evidence="1">
    <location>
        <begin position="22"/>
        <end position="51"/>
    </location>
</feature>
<reference evidence="3 4" key="2">
    <citation type="submission" date="2024-05" db="EMBL/GenBank/DDBJ databases">
        <authorList>
            <person name="Chen Y."/>
            <person name="Shah S."/>
            <person name="Dougan E. K."/>
            <person name="Thang M."/>
            <person name="Chan C."/>
        </authorList>
    </citation>
    <scope>NUCLEOTIDE SEQUENCE [LARGE SCALE GENOMIC DNA]</scope>
</reference>
<dbReference type="EMBL" id="CAMXCT020006700">
    <property type="protein sequence ID" value="CAL1171915.1"/>
    <property type="molecule type" value="Genomic_DNA"/>
</dbReference>
<dbReference type="EMBL" id="CAMXCT010006700">
    <property type="protein sequence ID" value="CAI4018540.1"/>
    <property type="molecule type" value="Genomic_DNA"/>
</dbReference>
<proteinExistence type="predicted"/>
<organism evidence="2">
    <name type="scientific">Cladocopium goreaui</name>
    <dbReference type="NCBI Taxonomy" id="2562237"/>
    <lineage>
        <taxon>Eukaryota</taxon>
        <taxon>Sar</taxon>
        <taxon>Alveolata</taxon>
        <taxon>Dinophyceae</taxon>
        <taxon>Suessiales</taxon>
        <taxon>Symbiodiniaceae</taxon>
        <taxon>Cladocopium</taxon>
    </lineage>
</organism>
<accession>A0A9P1GPC6</accession>
<keyword evidence="1" id="KW-0472">Membrane</keyword>
<keyword evidence="4" id="KW-1185">Reference proteome</keyword>